<protein>
    <recommendedName>
        <fullName evidence="7">Lipase</fullName>
    </recommendedName>
</protein>
<dbReference type="PIRSF" id="PIRSF000862">
    <property type="entry name" value="Steryl_ester_lip"/>
    <property type="match status" value="1"/>
</dbReference>
<feature type="active site" description="Charge relay system" evidence="8">
    <location>
        <position position="338"/>
    </location>
</feature>
<dbReference type="InterPro" id="IPR000073">
    <property type="entry name" value="AB_hydrolase_1"/>
</dbReference>
<dbReference type="AlphaFoldDB" id="A0ABD0T727"/>
<keyword evidence="5" id="KW-0443">Lipid metabolism</keyword>
<evidence type="ECO:0000256" key="3">
    <source>
        <dbReference type="ARBA" id="ARBA00022801"/>
    </source>
</evidence>
<evidence type="ECO:0000256" key="6">
    <source>
        <dbReference type="ARBA" id="ARBA00023180"/>
    </source>
</evidence>
<accession>A0ABD0T727</accession>
<dbReference type="PANTHER" id="PTHR11005">
    <property type="entry name" value="LYSOSOMAL ACID LIPASE-RELATED"/>
    <property type="match status" value="1"/>
</dbReference>
<proteinExistence type="inferred from homology"/>
<evidence type="ECO:0000259" key="10">
    <source>
        <dbReference type="Pfam" id="PF00561"/>
    </source>
</evidence>
<feature type="active site" description="Charge relay system" evidence="8">
    <location>
        <position position="369"/>
    </location>
</feature>
<comment type="caution">
    <text evidence="11">The sequence shown here is derived from an EMBL/GenBank/DDBJ whole genome shotgun (WGS) entry which is preliminary data.</text>
</comment>
<evidence type="ECO:0000256" key="7">
    <source>
        <dbReference type="PIRNR" id="PIRNR000862"/>
    </source>
</evidence>
<dbReference type="SUPFAM" id="SSF53474">
    <property type="entry name" value="alpha/beta-Hydrolases"/>
    <property type="match status" value="1"/>
</dbReference>
<evidence type="ECO:0000256" key="4">
    <source>
        <dbReference type="ARBA" id="ARBA00022963"/>
    </source>
</evidence>
<keyword evidence="3 7" id="KW-0378">Hydrolase</keyword>
<reference evidence="11 12" key="1">
    <citation type="submission" date="2024-06" db="EMBL/GenBank/DDBJ databases">
        <title>A chromosome-level genome assembly of beet webworm, Loxostege sticticalis.</title>
        <authorList>
            <person name="Zhang Y."/>
        </authorList>
    </citation>
    <scope>NUCLEOTIDE SEQUENCE [LARGE SCALE GENOMIC DNA]</scope>
    <source>
        <strain evidence="11">AQ028</strain>
        <tissue evidence="11">Male pupae</tissue>
    </source>
</reference>
<sequence length="405" mass="45920">MASSQYVTKIITLLFCVLGGQTQLTEPGLFSAIRRNFTQLAEQAGLPCEEVQITTEDGYILDMFHIPGDKGHPVLLQSGNFGTADDYMLRGNTSLPYVLWEAGYDVWVGNVRGCRYGRRHVSLDPDRDDDFWNFSFHEFGVYDTPAMIDYILNRTEAKTLSSIGWSYGTAVNYILGAEKPEYNDLIDCIISLAPIAYLHHSKPFSALIPIAPLFFDTMIFMDQNEVFGENSTEITSLRNTCSTPTVAHEMCLTLMDLLFGSDPEQIEAEFAPKIFQQFPSSTSRKNIMHEWQTLSSKRFAHYDYGPEENKIRYGSEKPKEYDLSKNKISIFLISGKNDPASTLADVALLKPQLPNVVEHTILKPKNFCHLDFVGGRDTHKRLYEPIILPILKKYNNNIKQEANKP</sequence>
<feature type="active site" description="Nucleophile" evidence="8">
    <location>
        <position position="166"/>
    </location>
</feature>
<keyword evidence="4 7" id="KW-0442">Lipid degradation</keyword>
<comment type="similarity">
    <text evidence="1 7">Belongs to the AB hydrolase superfamily. Lipase family.</text>
</comment>
<evidence type="ECO:0000256" key="1">
    <source>
        <dbReference type="ARBA" id="ARBA00010701"/>
    </source>
</evidence>
<feature type="domain" description="AB hydrolase-1" evidence="10">
    <location>
        <begin position="73"/>
        <end position="356"/>
    </location>
</feature>
<dbReference type="InterPro" id="IPR025483">
    <property type="entry name" value="Lipase_euk"/>
</dbReference>
<dbReference type="Pfam" id="PF00561">
    <property type="entry name" value="Abhydrolase_1"/>
    <property type="match status" value="1"/>
</dbReference>
<dbReference type="Gene3D" id="3.40.50.1820">
    <property type="entry name" value="alpha/beta hydrolase"/>
    <property type="match status" value="1"/>
</dbReference>
<dbReference type="GO" id="GO:0016042">
    <property type="term" value="P:lipid catabolic process"/>
    <property type="evidence" value="ECO:0007669"/>
    <property type="project" value="UniProtKB-KW"/>
</dbReference>
<evidence type="ECO:0000256" key="9">
    <source>
        <dbReference type="SAM" id="SignalP"/>
    </source>
</evidence>
<evidence type="ECO:0000256" key="8">
    <source>
        <dbReference type="PIRSR" id="PIRSR000862-1"/>
    </source>
</evidence>
<keyword evidence="6" id="KW-0325">Glycoprotein</keyword>
<evidence type="ECO:0000256" key="5">
    <source>
        <dbReference type="ARBA" id="ARBA00023098"/>
    </source>
</evidence>
<dbReference type="Proteomes" id="UP001549921">
    <property type="component" value="Unassembled WGS sequence"/>
</dbReference>
<evidence type="ECO:0000313" key="12">
    <source>
        <dbReference type="Proteomes" id="UP001549921"/>
    </source>
</evidence>
<keyword evidence="2 9" id="KW-0732">Signal</keyword>
<evidence type="ECO:0000256" key="2">
    <source>
        <dbReference type="ARBA" id="ARBA00022729"/>
    </source>
</evidence>
<evidence type="ECO:0000313" key="11">
    <source>
        <dbReference type="EMBL" id="KAL0839153.1"/>
    </source>
</evidence>
<name>A0ABD0T727_LOXSC</name>
<dbReference type="FunFam" id="3.40.50.1820:FF:000057">
    <property type="entry name" value="Lipase"/>
    <property type="match status" value="1"/>
</dbReference>
<feature type="signal peptide" evidence="9">
    <location>
        <begin position="1"/>
        <end position="22"/>
    </location>
</feature>
<feature type="chain" id="PRO_5044878937" description="Lipase" evidence="9">
    <location>
        <begin position="23"/>
        <end position="405"/>
    </location>
</feature>
<dbReference type="GO" id="GO:0016787">
    <property type="term" value="F:hydrolase activity"/>
    <property type="evidence" value="ECO:0007669"/>
    <property type="project" value="UniProtKB-KW"/>
</dbReference>
<dbReference type="InterPro" id="IPR029058">
    <property type="entry name" value="AB_hydrolase_fold"/>
</dbReference>
<organism evidence="11 12">
    <name type="scientific">Loxostege sticticalis</name>
    <name type="common">Beet webworm moth</name>
    <dbReference type="NCBI Taxonomy" id="481309"/>
    <lineage>
        <taxon>Eukaryota</taxon>
        <taxon>Metazoa</taxon>
        <taxon>Ecdysozoa</taxon>
        <taxon>Arthropoda</taxon>
        <taxon>Hexapoda</taxon>
        <taxon>Insecta</taxon>
        <taxon>Pterygota</taxon>
        <taxon>Neoptera</taxon>
        <taxon>Endopterygota</taxon>
        <taxon>Lepidoptera</taxon>
        <taxon>Glossata</taxon>
        <taxon>Ditrysia</taxon>
        <taxon>Pyraloidea</taxon>
        <taxon>Crambidae</taxon>
        <taxon>Pyraustinae</taxon>
        <taxon>Loxostege</taxon>
    </lineage>
</organism>
<dbReference type="EMBL" id="JBEDNZ010000009">
    <property type="protein sequence ID" value="KAL0839153.1"/>
    <property type="molecule type" value="Genomic_DNA"/>
</dbReference>
<gene>
    <name evidence="11" type="ORF">ABMA28_017122</name>
</gene>